<dbReference type="AlphaFoldDB" id="A0A3S5C8R9"/>
<gene>
    <name evidence="2" type="ORF">PXEA_LOCUS36190</name>
</gene>
<reference evidence="2" key="1">
    <citation type="submission" date="2018-11" db="EMBL/GenBank/DDBJ databases">
        <authorList>
            <consortium name="Pathogen Informatics"/>
        </authorList>
    </citation>
    <scope>NUCLEOTIDE SEQUENCE</scope>
</reference>
<feature type="compositionally biased region" description="Basic and acidic residues" evidence="1">
    <location>
        <begin position="327"/>
        <end position="337"/>
    </location>
</feature>
<keyword evidence="3" id="KW-1185">Reference proteome</keyword>
<dbReference type="EMBL" id="CAAALY010276370">
    <property type="protein sequence ID" value="VEL42750.1"/>
    <property type="molecule type" value="Genomic_DNA"/>
</dbReference>
<accession>A0A3S5C8R9</accession>
<feature type="region of interest" description="Disordered" evidence="1">
    <location>
        <begin position="308"/>
        <end position="337"/>
    </location>
</feature>
<comment type="caution">
    <text evidence="2">The sequence shown here is derived from an EMBL/GenBank/DDBJ whole genome shotgun (WGS) entry which is preliminary data.</text>
</comment>
<evidence type="ECO:0000313" key="3">
    <source>
        <dbReference type="Proteomes" id="UP000784294"/>
    </source>
</evidence>
<proteinExistence type="predicted"/>
<dbReference type="Proteomes" id="UP000784294">
    <property type="component" value="Unassembled WGS sequence"/>
</dbReference>
<feature type="region of interest" description="Disordered" evidence="1">
    <location>
        <begin position="1"/>
        <end position="61"/>
    </location>
</feature>
<feature type="non-terminal residue" evidence="2">
    <location>
        <position position="337"/>
    </location>
</feature>
<organism evidence="2 3">
    <name type="scientific">Protopolystoma xenopodis</name>
    <dbReference type="NCBI Taxonomy" id="117903"/>
    <lineage>
        <taxon>Eukaryota</taxon>
        <taxon>Metazoa</taxon>
        <taxon>Spiralia</taxon>
        <taxon>Lophotrochozoa</taxon>
        <taxon>Platyhelminthes</taxon>
        <taxon>Monogenea</taxon>
        <taxon>Polyopisthocotylea</taxon>
        <taxon>Polystomatidea</taxon>
        <taxon>Polystomatidae</taxon>
        <taxon>Protopolystoma</taxon>
    </lineage>
</organism>
<evidence type="ECO:0000313" key="2">
    <source>
        <dbReference type="EMBL" id="VEL42750.1"/>
    </source>
</evidence>
<protein>
    <submittedName>
        <fullName evidence="2">Uncharacterized protein</fullName>
    </submittedName>
</protein>
<evidence type="ECO:0000256" key="1">
    <source>
        <dbReference type="SAM" id="MobiDB-lite"/>
    </source>
</evidence>
<sequence>MQHSGLMPKSVTPIARRLPGTSGRELESGKPRPSPGSSGIWEQFKKTPSSRPSILEGLNPTDGVVRVRQPIRASRPSPRLVPSLDVSTSLSSAYTATAHLPNTWSSPTDPRAPTPTGLGGIGRYRQIGSVARPTIYPPSARLLGVGQPSYRDNVSSVRPAYFTPFHPASTQSRFVALASHDLLARALFTPASDGRLTRPTTRKRLLPHSLFSADAPTSASSGPMRGSLESLACSSALFEAGRLQDWQLTNQSHQTLPRFRTPPYQTAQNSLRLPVPSSWDVEMGSLLDHMHGGPQWYSVRSRPTARTLPSGWMKANPRLMGTTKKGSRADESEKTDA</sequence>
<name>A0A3S5C8R9_9PLAT</name>